<dbReference type="Proteomes" id="UP000014760">
    <property type="component" value="Unassembled WGS sequence"/>
</dbReference>
<evidence type="ECO:0008006" key="6">
    <source>
        <dbReference type="Google" id="ProtNLM"/>
    </source>
</evidence>
<dbReference type="AlphaFoldDB" id="R7UM45"/>
<dbReference type="FunCoup" id="R7UM45">
    <property type="interactions" value="1344"/>
</dbReference>
<dbReference type="OrthoDB" id="2329734at2759"/>
<feature type="region of interest" description="Disordered" evidence="2">
    <location>
        <begin position="178"/>
        <end position="209"/>
    </location>
</feature>
<reference evidence="5" key="1">
    <citation type="submission" date="2012-12" db="EMBL/GenBank/DDBJ databases">
        <authorList>
            <person name="Hellsten U."/>
            <person name="Grimwood J."/>
            <person name="Chapman J.A."/>
            <person name="Shapiro H."/>
            <person name="Aerts A."/>
            <person name="Otillar R.P."/>
            <person name="Terry A.Y."/>
            <person name="Boore J.L."/>
            <person name="Simakov O."/>
            <person name="Marletaz F."/>
            <person name="Cho S.-J."/>
            <person name="Edsinger-Gonzales E."/>
            <person name="Havlak P."/>
            <person name="Kuo D.-H."/>
            <person name="Larsson T."/>
            <person name="Lv J."/>
            <person name="Arendt D."/>
            <person name="Savage R."/>
            <person name="Osoegawa K."/>
            <person name="de Jong P."/>
            <person name="Lindberg D.R."/>
            <person name="Seaver E.C."/>
            <person name="Weisblat D.A."/>
            <person name="Putnam N.H."/>
            <person name="Grigoriev I.V."/>
            <person name="Rokhsar D.S."/>
        </authorList>
    </citation>
    <scope>NUCLEOTIDE SEQUENCE</scope>
    <source>
        <strain evidence="5">I ESC-2004</strain>
    </source>
</reference>
<proteinExistence type="inferred from homology"/>
<accession>R7UM45</accession>
<keyword evidence="5" id="KW-1185">Reference proteome</keyword>
<protein>
    <recommendedName>
        <fullName evidence="6">Charged multivesicular body protein 3</fullName>
    </recommendedName>
</protein>
<evidence type="ECO:0000313" key="5">
    <source>
        <dbReference type="Proteomes" id="UP000014760"/>
    </source>
</evidence>
<reference evidence="4" key="3">
    <citation type="submission" date="2015-06" db="UniProtKB">
        <authorList>
            <consortium name="EnsemblMetazoa"/>
        </authorList>
    </citation>
    <scope>IDENTIFICATION</scope>
</reference>
<reference evidence="3 5" key="2">
    <citation type="journal article" date="2013" name="Nature">
        <title>Insights into bilaterian evolution from three spiralian genomes.</title>
        <authorList>
            <person name="Simakov O."/>
            <person name="Marletaz F."/>
            <person name="Cho S.J."/>
            <person name="Edsinger-Gonzales E."/>
            <person name="Havlak P."/>
            <person name="Hellsten U."/>
            <person name="Kuo D.H."/>
            <person name="Larsson T."/>
            <person name="Lv J."/>
            <person name="Arendt D."/>
            <person name="Savage R."/>
            <person name="Osoegawa K."/>
            <person name="de Jong P."/>
            <person name="Grimwood J."/>
            <person name="Chapman J.A."/>
            <person name="Shapiro H."/>
            <person name="Aerts A."/>
            <person name="Otillar R.P."/>
            <person name="Terry A.Y."/>
            <person name="Boore J.L."/>
            <person name="Grigoriev I.V."/>
            <person name="Lindberg D.R."/>
            <person name="Seaver E.C."/>
            <person name="Weisblat D.A."/>
            <person name="Putnam N.H."/>
            <person name="Rokhsar D.S."/>
        </authorList>
    </citation>
    <scope>NUCLEOTIDE SEQUENCE</scope>
    <source>
        <strain evidence="3 5">I ESC-2004</strain>
    </source>
</reference>
<dbReference type="OMA" id="EMMKIGI"/>
<comment type="similarity">
    <text evidence="1">Belongs to the SNF7 family.</text>
</comment>
<sequence>MGLFGDTKKKQPKDVVRECQTKLRQEGRLLDRQVRSIQREEEKAKRQIKDSVKKGNKEAALILAKEVLNSRKAIARLYSAKAQMKSVEYNMNNQLANIRLAGNLEKSTEVMKSMSELVKIKDVSANMRDLSREMMKAGIMEEMMEDVMSPLEEEEELEDEAQEQVDKILWEITSGEIGKAPDVSDKMPSVPGATARVESEEEEEEEEDVVEMQKRLAMLRS</sequence>
<dbReference type="STRING" id="283909.R7UM45"/>
<evidence type="ECO:0000256" key="2">
    <source>
        <dbReference type="SAM" id="MobiDB-lite"/>
    </source>
</evidence>
<dbReference type="Pfam" id="PF03357">
    <property type="entry name" value="Snf7"/>
    <property type="match status" value="1"/>
</dbReference>
<dbReference type="EnsemblMetazoa" id="CapteT216523">
    <property type="protein sequence ID" value="CapteP216523"/>
    <property type="gene ID" value="CapteG216523"/>
</dbReference>
<dbReference type="Gene3D" id="6.10.140.1230">
    <property type="match status" value="1"/>
</dbReference>
<name>R7UM45_CAPTE</name>
<dbReference type="InterPro" id="IPR005024">
    <property type="entry name" value="Snf7_fam"/>
</dbReference>
<dbReference type="HOGENOM" id="CLU_069208_0_1_1"/>
<dbReference type="EMBL" id="AMQN01007137">
    <property type="status" value="NOT_ANNOTATED_CDS"/>
    <property type="molecule type" value="Genomic_DNA"/>
</dbReference>
<dbReference type="PANTHER" id="PTHR10476">
    <property type="entry name" value="CHARGED MULTIVESICULAR BODY PROTEIN"/>
    <property type="match status" value="1"/>
</dbReference>
<evidence type="ECO:0000256" key="1">
    <source>
        <dbReference type="ARBA" id="ARBA00006190"/>
    </source>
</evidence>
<evidence type="ECO:0000313" key="4">
    <source>
        <dbReference type="EnsemblMetazoa" id="CapteP216523"/>
    </source>
</evidence>
<organism evidence="3">
    <name type="scientific">Capitella teleta</name>
    <name type="common">Polychaete worm</name>
    <dbReference type="NCBI Taxonomy" id="283909"/>
    <lineage>
        <taxon>Eukaryota</taxon>
        <taxon>Metazoa</taxon>
        <taxon>Spiralia</taxon>
        <taxon>Lophotrochozoa</taxon>
        <taxon>Annelida</taxon>
        <taxon>Polychaeta</taxon>
        <taxon>Sedentaria</taxon>
        <taxon>Scolecida</taxon>
        <taxon>Capitellidae</taxon>
        <taxon>Capitella</taxon>
    </lineage>
</organism>
<feature type="compositionally biased region" description="Acidic residues" evidence="2">
    <location>
        <begin position="199"/>
        <end position="209"/>
    </location>
</feature>
<gene>
    <name evidence="3" type="ORF">CAPTEDRAFT_216523</name>
</gene>
<evidence type="ECO:0000313" key="3">
    <source>
        <dbReference type="EMBL" id="ELU07158.1"/>
    </source>
</evidence>
<dbReference type="EMBL" id="KB300095">
    <property type="protein sequence ID" value="ELU07158.1"/>
    <property type="molecule type" value="Genomic_DNA"/>
</dbReference>
<dbReference type="GO" id="GO:0007034">
    <property type="term" value="P:vacuolar transport"/>
    <property type="evidence" value="ECO:0007669"/>
    <property type="project" value="InterPro"/>
</dbReference>